<proteinExistence type="predicted"/>
<evidence type="ECO:0000313" key="1">
    <source>
        <dbReference type="EMBL" id="KAB1229577.1"/>
    </source>
</evidence>
<organism evidence="1 2">
    <name type="scientific">Chryseobacterium viscerum</name>
    <dbReference type="NCBI Taxonomy" id="1037377"/>
    <lineage>
        <taxon>Bacteria</taxon>
        <taxon>Pseudomonadati</taxon>
        <taxon>Bacteroidota</taxon>
        <taxon>Flavobacteriia</taxon>
        <taxon>Flavobacteriales</taxon>
        <taxon>Weeksellaceae</taxon>
        <taxon>Chryseobacterium group</taxon>
        <taxon>Chryseobacterium</taxon>
    </lineage>
</organism>
<gene>
    <name evidence="1" type="ORF">F8D52_16890</name>
</gene>
<dbReference type="EMBL" id="VTPV01000010">
    <property type="protein sequence ID" value="KAB1229577.1"/>
    <property type="molecule type" value="Genomic_DNA"/>
</dbReference>
<evidence type="ECO:0000313" key="2">
    <source>
        <dbReference type="Proteomes" id="UP000326384"/>
    </source>
</evidence>
<keyword evidence="2" id="KW-1185">Reference proteome</keyword>
<dbReference type="PROSITE" id="PS51257">
    <property type="entry name" value="PROKAR_LIPOPROTEIN"/>
    <property type="match status" value="1"/>
</dbReference>
<accession>A0A5N4BMC1</accession>
<evidence type="ECO:0008006" key="3">
    <source>
        <dbReference type="Google" id="ProtNLM"/>
    </source>
</evidence>
<reference evidence="1 2" key="1">
    <citation type="journal article" date="2019" name="Stand. Genomic Sci.">
        <title>Draft Whole-Genome Sequence of a Novel Chryseobacterium viscerum Strain Isolated from Fresh Water at Dripping Springs, New Mexico.</title>
        <authorList>
            <person name="Kyndt J.A."/>
            <person name="Moore T.C."/>
        </authorList>
    </citation>
    <scope>NUCLEOTIDE SEQUENCE [LARGE SCALE GENOMIC DNA]</scope>
    <source>
        <strain evidence="1 2">DPS</strain>
    </source>
</reference>
<protein>
    <recommendedName>
        <fullName evidence="3">Lipoprotein</fullName>
    </recommendedName>
</protein>
<dbReference type="RefSeq" id="WP_152290724.1">
    <property type="nucleotide sequence ID" value="NZ_VTPV01000010.1"/>
</dbReference>
<comment type="caution">
    <text evidence="1">The sequence shown here is derived from an EMBL/GenBank/DDBJ whole genome shotgun (WGS) entry which is preliminary data.</text>
</comment>
<dbReference type="Proteomes" id="UP000326384">
    <property type="component" value="Unassembled WGS sequence"/>
</dbReference>
<sequence>MRLPLFLLMLFLIFSCKEKPELKMDIKTVNINLNRNNNQYLKEYHPEKIGQEVEIQFIKNKNNNKLYGIMSCSYNSNFILDNDDFSFETFKCDSNFPVYIEFEKNTSEKYKLLVIKNHNSKSNYFKIGYKKNIFPNKYYSFKSYWEKVENKKYEILWSKPIKFEN</sequence>
<name>A0A5N4BMC1_9FLAO</name>